<dbReference type="EMBL" id="HBUE01334283">
    <property type="protein sequence ID" value="CAG6595049.1"/>
    <property type="molecule type" value="Transcribed_RNA"/>
</dbReference>
<evidence type="ECO:0000313" key="2">
    <source>
        <dbReference type="EMBL" id="CAG6542928.1"/>
    </source>
</evidence>
<name>A0A8D8HYC3_CULPI</name>
<feature type="signal peptide" evidence="1">
    <location>
        <begin position="1"/>
        <end position="25"/>
    </location>
</feature>
<dbReference type="EMBL" id="HBUE01227524">
    <property type="protein sequence ID" value="CAG6542927.1"/>
    <property type="molecule type" value="Transcribed_RNA"/>
</dbReference>
<dbReference type="PANTHER" id="PTHR46113:SF1">
    <property type="entry name" value="PEPTIDASE M17 LEUCYL AMINOPEPTIDASE N-TERMINAL DOMAIN-CONTAINING PROTEIN"/>
    <property type="match status" value="1"/>
</dbReference>
<dbReference type="PANTHER" id="PTHR46113">
    <property type="entry name" value="SNAC DOMAIN-CONTAINING PROTEIN"/>
    <property type="match status" value="1"/>
</dbReference>
<accession>A0A8D8HYC3</accession>
<evidence type="ECO:0000256" key="1">
    <source>
        <dbReference type="SAM" id="SignalP"/>
    </source>
</evidence>
<dbReference type="EMBL" id="HBUE01227525">
    <property type="protein sequence ID" value="CAG6542928.1"/>
    <property type="molecule type" value="Transcribed_RNA"/>
</dbReference>
<organism evidence="2">
    <name type="scientific">Culex pipiens</name>
    <name type="common">House mosquito</name>
    <dbReference type="NCBI Taxonomy" id="7175"/>
    <lineage>
        <taxon>Eukaryota</taxon>
        <taxon>Metazoa</taxon>
        <taxon>Ecdysozoa</taxon>
        <taxon>Arthropoda</taxon>
        <taxon>Hexapoda</taxon>
        <taxon>Insecta</taxon>
        <taxon>Pterygota</taxon>
        <taxon>Neoptera</taxon>
        <taxon>Endopterygota</taxon>
        <taxon>Diptera</taxon>
        <taxon>Nematocera</taxon>
        <taxon>Culicoidea</taxon>
        <taxon>Culicidae</taxon>
        <taxon>Culicinae</taxon>
        <taxon>Culicini</taxon>
        <taxon>Culex</taxon>
        <taxon>Culex</taxon>
    </lineage>
</organism>
<dbReference type="AlphaFoldDB" id="A0A8D8HYC3"/>
<keyword evidence="1" id="KW-0732">Signal</keyword>
<reference evidence="2" key="1">
    <citation type="submission" date="2021-05" db="EMBL/GenBank/DDBJ databases">
        <authorList>
            <person name="Alioto T."/>
            <person name="Alioto T."/>
            <person name="Gomez Garrido J."/>
        </authorList>
    </citation>
    <scope>NUCLEOTIDE SEQUENCE</scope>
</reference>
<dbReference type="EMBL" id="HBUE01334282">
    <property type="protein sequence ID" value="CAG6595048.1"/>
    <property type="molecule type" value="Transcribed_RNA"/>
</dbReference>
<feature type="chain" id="PRO_5036260951" evidence="1">
    <location>
        <begin position="26"/>
        <end position="360"/>
    </location>
</feature>
<sequence length="360" mass="41715">MLGRELLWLACRHHVLELLLSKAFCICFGPTTSPETNLFKVFKENWPLFKKNSPKPMRIKKHHQTFRDSTVRTLKSIREWPRDDYRELFDLTLFALGEKPHDFSWKALGAVHHARWMSKLIYATKIFLLRKEGHLIGLKKEDEKKIERFVLFGSLIYTAAWAEAPLATEAAINDLMLWKNLQLFKKTDSEIGDAVSKVLERHLWYLSEDLLGMSLFSVKLSHREKDEIVRAMKAKTASAERSVTGSKSVINTKNPCLADFATQRSLLFFTKMEIEASFMESPSATWQQNLNFQNGEKRVKQLMIVNDLAERGVKLCEEYCKILTKDDEEREFSMQVVEKNQKSISTDCTKKELMLALKSA</sequence>
<protein>
    <submittedName>
        <fullName evidence="2">(northern house mosquito) hypothetical protein</fullName>
    </submittedName>
</protein>
<proteinExistence type="predicted"/>